<feature type="domain" description="EamA" evidence="2">
    <location>
        <begin position="142"/>
        <end position="279"/>
    </location>
</feature>
<dbReference type="SUPFAM" id="SSF103481">
    <property type="entry name" value="Multidrug resistance efflux transporter EmrE"/>
    <property type="match status" value="2"/>
</dbReference>
<dbReference type="InterPro" id="IPR000620">
    <property type="entry name" value="EamA_dom"/>
</dbReference>
<dbReference type="EMBL" id="CP032489">
    <property type="protein sequence ID" value="AYD46533.1"/>
    <property type="molecule type" value="Genomic_DNA"/>
</dbReference>
<keyword evidence="1" id="KW-0812">Transmembrane</keyword>
<dbReference type="Proteomes" id="UP000266118">
    <property type="component" value="Chromosome"/>
</dbReference>
<dbReference type="GO" id="GO:0016020">
    <property type="term" value="C:membrane"/>
    <property type="evidence" value="ECO:0007669"/>
    <property type="project" value="InterPro"/>
</dbReference>
<protein>
    <submittedName>
        <fullName evidence="3">EamA family transporter</fullName>
    </submittedName>
</protein>
<dbReference type="Gene3D" id="1.10.3730.20">
    <property type="match status" value="1"/>
</dbReference>
<dbReference type="PANTHER" id="PTHR22911">
    <property type="entry name" value="ACYL-MALONYL CONDENSING ENZYME-RELATED"/>
    <property type="match status" value="1"/>
</dbReference>
<evidence type="ECO:0000313" key="3">
    <source>
        <dbReference type="EMBL" id="AYD46533.1"/>
    </source>
</evidence>
<evidence type="ECO:0000256" key="1">
    <source>
        <dbReference type="SAM" id="Phobius"/>
    </source>
</evidence>
<accession>A0A386HLB0</accession>
<dbReference type="PANTHER" id="PTHR22911:SF79">
    <property type="entry name" value="MOBA-LIKE NTP TRANSFERASE DOMAIN-CONTAINING PROTEIN"/>
    <property type="match status" value="1"/>
</dbReference>
<proteinExistence type="predicted"/>
<feature type="transmembrane region" description="Helical" evidence="1">
    <location>
        <begin position="141"/>
        <end position="160"/>
    </location>
</feature>
<dbReference type="AlphaFoldDB" id="A0A386HLB0"/>
<dbReference type="InterPro" id="IPR037185">
    <property type="entry name" value="EmrE-like"/>
</dbReference>
<keyword evidence="1" id="KW-0472">Membrane</keyword>
<feature type="transmembrane region" description="Helical" evidence="1">
    <location>
        <begin position="207"/>
        <end position="225"/>
    </location>
</feature>
<sequence length="295" mass="33458">MKSALLKLHLAVFLWGFTGVLGRAISLNTGLLVWWRMFITVVCMWILFILLRKTEKISLKNFLIIGGIGTILACHWLCFYGSIKYANVSIALTCLSASGFVSAVLEPLFFRRKINPKELLFGLFTVVGIFLVYKGNVRFSVGIYIGIAATFLTVIVSILNKKLVDNFKPETLTIYQLTGGFIGLSILMPLYNHFFPEKTYLPEHSDWIWLIVLAVVCTIFTFILYTQALKHLSAFTMNLTLTLEPVYGIILAFLIYKENKDLSSSFYIGFILIIAAVVFQTRSITKRPRIIVPRE</sequence>
<evidence type="ECO:0000259" key="2">
    <source>
        <dbReference type="Pfam" id="PF00892"/>
    </source>
</evidence>
<keyword evidence="1" id="KW-1133">Transmembrane helix</keyword>
<reference evidence="3 4" key="1">
    <citation type="submission" date="2018-09" db="EMBL/GenBank/DDBJ databases">
        <title>Arachidicoccus sp. nov., a bacterium isolated from soil.</title>
        <authorList>
            <person name="Weon H.-Y."/>
            <person name="Kwon S.-W."/>
            <person name="Lee S.A."/>
        </authorList>
    </citation>
    <scope>NUCLEOTIDE SEQUENCE [LARGE SCALE GENOMIC DNA]</scope>
    <source>
        <strain evidence="3 4">KIS59-12</strain>
    </source>
</reference>
<keyword evidence="4" id="KW-1185">Reference proteome</keyword>
<organism evidence="3 4">
    <name type="scientific">Arachidicoccus soli</name>
    <dbReference type="NCBI Taxonomy" id="2341117"/>
    <lineage>
        <taxon>Bacteria</taxon>
        <taxon>Pseudomonadati</taxon>
        <taxon>Bacteroidota</taxon>
        <taxon>Chitinophagia</taxon>
        <taxon>Chitinophagales</taxon>
        <taxon>Chitinophagaceae</taxon>
        <taxon>Arachidicoccus</taxon>
    </lineage>
</organism>
<dbReference type="RefSeq" id="WP_119984657.1">
    <property type="nucleotide sequence ID" value="NZ_CP032489.1"/>
</dbReference>
<dbReference type="KEGG" id="ark:D6B99_02210"/>
<feature type="transmembrane region" description="Helical" evidence="1">
    <location>
        <begin position="172"/>
        <end position="195"/>
    </location>
</feature>
<name>A0A386HLB0_9BACT</name>
<feature type="transmembrane region" description="Helical" evidence="1">
    <location>
        <begin position="119"/>
        <end position="135"/>
    </location>
</feature>
<feature type="domain" description="EamA" evidence="2">
    <location>
        <begin position="4"/>
        <end position="133"/>
    </location>
</feature>
<feature type="transmembrane region" description="Helical" evidence="1">
    <location>
        <begin position="89"/>
        <end position="110"/>
    </location>
</feature>
<evidence type="ECO:0000313" key="4">
    <source>
        <dbReference type="Proteomes" id="UP000266118"/>
    </source>
</evidence>
<feature type="transmembrane region" description="Helical" evidence="1">
    <location>
        <begin position="63"/>
        <end position="83"/>
    </location>
</feature>
<feature type="transmembrane region" description="Helical" evidence="1">
    <location>
        <begin position="32"/>
        <end position="51"/>
    </location>
</feature>
<feature type="transmembrane region" description="Helical" evidence="1">
    <location>
        <begin position="237"/>
        <end position="256"/>
    </location>
</feature>
<dbReference type="Pfam" id="PF00892">
    <property type="entry name" value="EamA"/>
    <property type="match status" value="2"/>
</dbReference>
<feature type="transmembrane region" description="Helical" evidence="1">
    <location>
        <begin position="262"/>
        <end position="279"/>
    </location>
</feature>
<gene>
    <name evidence="3" type="ORF">D6B99_02210</name>
</gene>
<dbReference type="OrthoDB" id="9150437at2"/>